<dbReference type="AlphaFoldDB" id="A0A438IFV7"/>
<organism evidence="1 2">
    <name type="scientific">Vitis vinifera</name>
    <name type="common">Grape</name>
    <dbReference type="NCBI Taxonomy" id="29760"/>
    <lineage>
        <taxon>Eukaryota</taxon>
        <taxon>Viridiplantae</taxon>
        <taxon>Streptophyta</taxon>
        <taxon>Embryophyta</taxon>
        <taxon>Tracheophyta</taxon>
        <taxon>Spermatophyta</taxon>
        <taxon>Magnoliopsida</taxon>
        <taxon>eudicotyledons</taxon>
        <taxon>Gunneridae</taxon>
        <taxon>Pentapetalae</taxon>
        <taxon>rosids</taxon>
        <taxon>Vitales</taxon>
        <taxon>Vitaceae</taxon>
        <taxon>Viteae</taxon>
        <taxon>Vitis</taxon>
    </lineage>
</organism>
<protein>
    <recommendedName>
        <fullName evidence="3">Retrotransposon gag domain-containing protein</fullName>
    </recommendedName>
</protein>
<gene>
    <name evidence="1" type="ORF">CK203_034161</name>
</gene>
<dbReference type="EMBL" id="QGNW01000115">
    <property type="protein sequence ID" value="RVW95299.1"/>
    <property type="molecule type" value="Genomic_DNA"/>
</dbReference>
<dbReference type="PANTHER" id="PTHR37610">
    <property type="entry name" value="CCHC-TYPE DOMAIN-CONTAINING PROTEIN"/>
    <property type="match status" value="1"/>
</dbReference>
<name>A0A438IFV7_VITVI</name>
<reference evidence="1 2" key="1">
    <citation type="journal article" date="2018" name="PLoS Genet.">
        <title>Population sequencing reveals clonal diversity and ancestral inbreeding in the grapevine cultivar Chardonnay.</title>
        <authorList>
            <person name="Roach M.J."/>
            <person name="Johnson D.L."/>
            <person name="Bohlmann J."/>
            <person name="van Vuuren H.J."/>
            <person name="Jones S.J."/>
            <person name="Pretorius I.S."/>
            <person name="Schmidt S.A."/>
            <person name="Borneman A.R."/>
        </authorList>
    </citation>
    <scope>NUCLEOTIDE SEQUENCE [LARGE SCALE GENOMIC DNA]</scope>
    <source>
        <strain evidence="2">cv. Chardonnay</strain>
        <tissue evidence="1">Leaf</tissue>
    </source>
</reference>
<evidence type="ECO:0000313" key="2">
    <source>
        <dbReference type="Proteomes" id="UP000288805"/>
    </source>
</evidence>
<dbReference type="PANTHER" id="PTHR37610:SF47">
    <property type="entry name" value="RETROTRANSPOSON COPIA-LIKE N-TERMINAL DOMAIN-CONTAINING PROTEIN"/>
    <property type="match status" value="1"/>
</dbReference>
<evidence type="ECO:0008006" key="3">
    <source>
        <dbReference type="Google" id="ProtNLM"/>
    </source>
</evidence>
<evidence type="ECO:0000313" key="1">
    <source>
        <dbReference type="EMBL" id="RVW95299.1"/>
    </source>
</evidence>
<comment type="caution">
    <text evidence="1">The sequence shown here is derived from an EMBL/GenBank/DDBJ whole genome shotgun (WGS) entry which is preliminary data.</text>
</comment>
<proteinExistence type="predicted"/>
<dbReference type="Proteomes" id="UP000288805">
    <property type="component" value="Unassembled WGS sequence"/>
</dbReference>
<sequence>MEEEISLNYMCYPTAKALWDNIIQMYSDLGNQSQIYELQLKLGNIGHGENSVTKYFNVLGDLWQDLDLFNDYEWKNMDDCNYFKKMEEGEVYFEMRHEEIQRNVMLGKKLSGAVENSTLLGTAAAASHNPNNQRCSDDKPRVWCDHCNKPHHS</sequence>
<accession>A0A438IFV7</accession>